<evidence type="ECO:0000313" key="1">
    <source>
        <dbReference type="EMBL" id="RNA43323.1"/>
    </source>
</evidence>
<sequence>MIKQINKIYKSELGLDLRLMAFKQLWYKYTRFGRFQQVNKIIISMNTTRVIKHHVGEEKLRK</sequence>
<evidence type="ECO:0000313" key="2">
    <source>
        <dbReference type="Proteomes" id="UP000276133"/>
    </source>
</evidence>
<organism evidence="1 2">
    <name type="scientific">Brachionus plicatilis</name>
    <name type="common">Marine rotifer</name>
    <name type="synonym">Brachionus muelleri</name>
    <dbReference type="NCBI Taxonomy" id="10195"/>
    <lineage>
        <taxon>Eukaryota</taxon>
        <taxon>Metazoa</taxon>
        <taxon>Spiralia</taxon>
        <taxon>Gnathifera</taxon>
        <taxon>Rotifera</taxon>
        <taxon>Eurotatoria</taxon>
        <taxon>Monogononta</taxon>
        <taxon>Pseudotrocha</taxon>
        <taxon>Ploima</taxon>
        <taxon>Brachionidae</taxon>
        <taxon>Brachionus</taxon>
    </lineage>
</organism>
<protein>
    <submittedName>
        <fullName evidence="1">Uncharacterized protein</fullName>
    </submittedName>
</protein>
<dbReference type="Proteomes" id="UP000276133">
    <property type="component" value="Unassembled WGS sequence"/>
</dbReference>
<keyword evidence="2" id="KW-1185">Reference proteome</keyword>
<gene>
    <name evidence="1" type="ORF">BpHYR1_009614</name>
</gene>
<proteinExistence type="predicted"/>
<accession>A0A3M7T5F9</accession>
<dbReference type="EMBL" id="REGN01000239">
    <property type="protein sequence ID" value="RNA43323.1"/>
    <property type="molecule type" value="Genomic_DNA"/>
</dbReference>
<reference evidence="1 2" key="1">
    <citation type="journal article" date="2018" name="Sci. Rep.">
        <title>Genomic signatures of local adaptation to the degree of environmental predictability in rotifers.</title>
        <authorList>
            <person name="Franch-Gras L."/>
            <person name="Hahn C."/>
            <person name="Garcia-Roger E.M."/>
            <person name="Carmona M.J."/>
            <person name="Serra M."/>
            <person name="Gomez A."/>
        </authorList>
    </citation>
    <scope>NUCLEOTIDE SEQUENCE [LARGE SCALE GENOMIC DNA]</scope>
    <source>
        <strain evidence="1">HYR1</strain>
    </source>
</reference>
<dbReference type="AlphaFoldDB" id="A0A3M7T5F9"/>
<comment type="caution">
    <text evidence="1">The sequence shown here is derived from an EMBL/GenBank/DDBJ whole genome shotgun (WGS) entry which is preliminary data.</text>
</comment>
<name>A0A3M7T5F9_BRAPC</name>